<dbReference type="RefSeq" id="XP_040706502.1">
    <property type="nucleotide sequence ID" value="XM_040846265.1"/>
</dbReference>
<evidence type="ECO:0000313" key="3">
    <source>
        <dbReference type="Proteomes" id="UP000184356"/>
    </source>
</evidence>
<evidence type="ECO:0000256" key="1">
    <source>
        <dbReference type="SAM" id="SignalP"/>
    </source>
</evidence>
<evidence type="ECO:0008006" key="4">
    <source>
        <dbReference type="Google" id="ProtNLM"/>
    </source>
</evidence>
<sequence length="173" mass="18834">MDYIFALLLLSSAVASLPRNMAPILPGQTVLTHGLDLLSNPPNFCDDLHHCPANEKCCNAACIPYLHDCCSASTHCLPGDYCFLYDNEVRCCPEGLSCIHVSGEFIFKQTVQWYENLSDEGYEDWYQSVMDVTSIITVAASYAAEASAAYASITDAAHMLPTKAIAEVVAPTD</sequence>
<keyword evidence="1" id="KW-0732">Signal</keyword>
<dbReference type="OrthoDB" id="4510785at2759"/>
<dbReference type="AlphaFoldDB" id="A0A1L9TTA5"/>
<proteinExistence type="predicted"/>
<protein>
    <recommendedName>
        <fullName evidence="4">Granulins domain-containing protein</fullName>
    </recommendedName>
</protein>
<feature type="chain" id="PRO_5012001837" description="Granulins domain-containing protein" evidence="1">
    <location>
        <begin position="17"/>
        <end position="173"/>
    </location>
</feature>
<evidence type="ECO:0000313" key="2">
    <source>
        <dbReference type="EMBL" id="OJJ62696.1"/>
    </source>
</evidence>
<gene>
    <name evidence="2" type="ORF">ASPSYDRAFT_41364</name>
</gene>
<dbReference type="Proteomes" id="UP000184356">
    <property type="component" value="Unassembled WGS sequence"/>
</dbReference>
<organism evidence="2 3">
    <name type="scientific">Aspergillus sydowii CBS 593.65</name>
    <dbReference type="NCBI Taxonomy" id="1036612"/>
    <lineage>
        <taxon>Eukaryota</taxon>
        <taxon>Fungi</taxon>
        <taxon>Dikarya</taxon>
        <taxon>Ascomycota</taxon>
        <taxon>Pezizomycotina</taxon>
        <taxon>Eurotiomycetes</taxon>
        <taxon>Eurotiomycetidae</taxon>
        <taxon>Eurotiales</taxon>
        <taxon>Aspergillaceae</taxon>
        <taxon>Aspergillus</taxon>
        <taxon>Aspergillus subgen. Nidulantes</taxon>
    </lineage>
</organism>
<reference evidence="3" key="1">
    <citation type="journal article" date="2017" name="Genome Biol.">
        <title>Comparative genomics reveals high biological diversity and specific adaptations in the industrially and medically important fungal genus Aspergillus.</title>
        <authorList>
            <person name="de Vries R.P."/>
            <person name="Riley R."/>
            <person name="Wiebenga A."/>
            <person name="Aguilar-Osorio G."/>
            <person name="Amillis S."/>
            <person name="Uchima C.A."/>
            <person name="Anderluh G."/>
            <person name="Asadollahi M."/>
            <person name="Askin M."/>
            <person name="Barry K."/>
            <person name="Battaglia E."/>
            <person name="Bayram O."/>
            <person name="Benocci T."/>
            <person name="Braus-Stromeyer S.A."/>
            <person name="Caldana C."/>
            <person name="Canovas D."/>
            <person name="Cerqueira G.C."/>
            <person name="Chen F."/>
            <person name="Chen W."/>
            <person name="Choi C."/>
            <person name="Clum A."/>
            <person name="Dos Santos R.A."/>
            <person name="Damasio A.R."/>
            <person name="Diallinas G."/>
            <person name="Emri T."/>
            <person name="Fekete E."/>
            <person name="Flipphi M."/>
            <person name="Freyberg S."/>
            <person name="Gallo A."/>
            <person name="Gournas C."/>
            <person name="Habgood R."/>
            <person name="Hainaut M."/>
            <person name="Harispe M.L."/>
            <person name="Henrissat B."/>
            <person name="Hilden K.S."/>
            <person name="Hope R."/>
            <person name="Hossain A."/>
            <person name="Karabika E."/>
            <person name="Karaffa L."/>
            <person name="Karanyi Z."/>
            <person name="Krasevec N."/>
            <person name="Kuo A."/>
            <person name="Kusch H."/>
            <person name="LaButti K."/>
            <person name="Lagendijk E.L."/>
            <person name="Lapidus A."/>
            <person name="Levasseur A."/>
            <person name="Lindquist E."/>
            <person name="Lipzen A."/>
            <person name="Logrieco A.F."/>
            <person name="MacCabe A."/>
            <person name="Maekelae M.R."/>
            <person name="Malavazi I."/>
            <person name="Melin P."/>
            <person name="Meyer V."/>
            <person name="Mielnichuk N."/>
            <person name="Miskei M."/>
            <person name="Molnar A.P."/>
            <person name="Mule G."/>
            <person name="Ngan C.Y."/>
            <person name="Orejas M."/>
            <person name="Orosz E."/>
            <person name="Ouedraogo J.P."/>
            <person name="Overkamp K.M."/>
            <person name="Park H.-S."/>
            <person name="Perrone G."/>
            <person name="Piumi F."/>
            <person name="Punt P.J."/>
            <person name="Ram A.F."/>
            <person name="Ramon A."/>
            <person name="Rauscher S."/>
            <person name="Record E."/>
            <person name="Riano-Pachon D.M."/>
            <person name="Robert V."/>
            <person name="Roehrig J."/>
            <person name="Ruller R."/>
            <person name="Salamov A."/>
            <person name="Salih N.S."/>
            <person name="Samson R.A."/>
            <person name="Sandor E."/>
            <person name="Sanguinetti M."/>
            <person name="Schuetze T."/>
            <person name="Sepcic K."/>
            <person name="Shelest E."/>
            <person name="Sherlock G."/>
            <person name="Sophianopoulou V."/>
            <person name="Squina F.M."/>
            <person name="Sun H."/>
            <person name="Susca A."/>
            <person name="Todd R.B."/>
            <person name="Tsang A."/>
            <person name="Unkles S.E."/>
            <person name="van de Wiele N."/>
            <person name="van Rossen-Uffink D."/>
            <person name="Oliveira J.V."/>
            <person name="Vesth T.C."/>
            <person name="Visser J."/>
            <person name="Yu J.-H."/>
            <person name="Zhou M."/>
            <person name="Andersen M.R."/>
            <person name="Archer D.B."/>
            <person name="Baker S.E."/>
            <person name="Benoit I."/>
            <person name="Brakhage A.A."/>
            <person name="Braus G.H."/>
            <person name="Fischer R."/>
            <person name="Frisvad J.C."/>
            <person name="Goldman G.H."/>
            <person name="Houbraken J."/>
            <person name="Oakley B."/>
            <person name="Pocsi I."/>
            <person name="Scazzocchio C."/>
            <person name="Seiboth B."/>
            <person name="vanKuyk P.A."/>
            <person name="Wortman J."/>
            <person name="Dyer P.S."/>
            <person name="Grigoriev I.V."/>
        </authorList>
    </citation>
    <scope>NUCLEOTIDE SEQUENCE [LARGE SCALE GENOMIC DNA]</scope>
    <source>
        <strain evidence="3">CBS 593.65</strain>
    </source>
</reference>
<accession>A0A1L9TTA5</accession>
<feature type="signal peptide" evidence="1">
    <location>
        <begin position="1"/>
        <end position="16"/>
    </location>
</feature>
<dbReference type="EMBL" id="KV878583">
    <property type="protein sequence ID" value="OJJ62696.1"/>
    <property type="molecule type" value="Genomic_DNA"/>
</dbReference>
<dbReference type="VEuPathDB" id="FungiDB:ASPSYDRAFT_41364"/>
<keyword evidence="3" id="KW-1185">Reference proteome</keyword>
<name>A0A1L9TTA5_9EURO</name>
<dbReference type="GeneID" id="63762338"/>